<keyword evidence="2" id="KW-1185">Reference proteome</keyword>
<dbReference type="EMBL" id="WHOB01000064">
    <property type="protein sequence ID" value="NOU81547.1"/>
    <property type="molecule type" value="Genomic_DNA"/>
</dbReference>
<accession>A0ABX1YKS4</accession>
<comment type="caution">
    <text evidence="1">The sequence shown here is derived from an EMBL/GenBank/DDBJ whole genome shotgun (WGS) entry which is preliminary data.</text>
</comment>
<protein>
    <recommendedName>
        <fullName evidence="3">Transposase</fullName>
    </recommendedName>
</protein>
<proteinExistence type="predicted"/>
<dbReference type="Proteomes" id="UP000596857">
    <property type="component" value="Unassembled WGS sequence"/>
</dbReference>
<organism evidence="1 2">
    <name type="scientific">Paenibacillus phytohabitans</name>
    <dbReference type="NCBI Taxonomy" id="2654978"/>
    <lineage>
        <taxon>Bacteria</taxon>
        <taxon>Bacillati</taxon>
        <taxon>Bacillota</taxon>
        <taxon>Bacilli</taxon>
        <taxon>Bacillales</taxon>
        <taxon>Paenibacillaceae</taxon>
        <taxon>Paenibacillus</taxon>
    </lineage>
</organism>
<sequence>MNCARCKTVELIRVEDSPYNLYPLGKVRPKPVDRCPSCGLEWPVQPPAKRVALIDELPQLYNRKPSASALEYGAEVVKRQREELLQLDLFNPVVGGFAAE</sequence>
<evidence type="ECO:0000313" key="1">
    <source>
        <dbReference type="EMBL" id="NOU81547.1"/>
    </source>
</evidence>
<gene>
    <name evidence="1" type="ORF">GC101_22040</name>
</gene>
<name>A0ABX1YKS4_9BACL</name>
<reference evidence="1 2" key="1">
    <citation type="submission" date="2019-10" db="EMBL/GenBank/DDBJ databases">
        <title>Description of Paenibacillus terricola sp. nov.</title>
        <authorList>
            <person name="Carlier A."/>
            <person name="Qi S."/>
        </authorList>
    </citation>
    <scope>NUCLEOTIDE SEQUENCE [LARGE SCALE GENOMIC DNA]</scope>
    <source>
        <strain evidence="1 2">LMG 31459</strain>
    </source>
</reference>
<evidence type="ECO:0000313" key="2">
    <source>
        <dbReference type="Proteomes" id="UP000596857"/>
    </source>
</evidence>
<dbReference type="RefSeq" id="WP_171719018.1">
    <property type="nucleotide sequence ID" value="NZ_WHOB01000064.1"/>
</dbReference>
<evidence type="ECO:0008006" key="3">
    <source>
        <dbReference type="Google" id="ProtNLM"/>
    </source>
</evidence>